<evidence type="ECO:0000313" key="4">
    <source>
        <dbReference type="EMBL" id="OGE53668.1"/>
    </source>
</evidence>
<dbReference type="Gene3D" id="3.40.50.720">
    <property type="entry name" value="NAD(P)-binding Rossmann-like Domain"/>
    <property type="match status" value="1"/>
</dbReference>
<dbReference type="InterPro" id="IPR002557">
    <property type="entry name" value="Chitin-bd_dom"/>
</dbReference>
<dbReference type="SUPFAM" id="SSF57625">
    <property type="entry name" value="Invertebrate chitin-binding proteins"/>
    <property type="match status" value="1"/>
</dbReference>
<sequence length="435" mass="47608">MANKTQDASREHLLITGVTGYIGFKTLTIALERGYRVRAVVRSESNIDDLKSKSIVIAQSLDKRKLDFAVIPDFLEKDAFFQCLDGISVIIHLASPLAIETDDYDAGIVKPAIAMVTTVLEAATRVAAIRRVVLTSSCVTLIPFEWNMNPDSERLYTGRYTIPRNKFAAETHAACIKLVSDTNTSLTGPFSSAMEAYWASKALARVETKKFVRDMRPTFDFVNLLPSVVIGPDDRLNADPTATGDSLLQGTRAAVLAPALNSSLNSPFPYVGTPVHVADVARAHVDAIDCGVVPGNSEYILSSDTPDGVVWDRDVKEICRKIFPEEVVSSHLPSIFIFVLHFSENKSTCTMQFPYQTITSFMAFVLFTSVTAAPASEIAAGAVAWADPQDCHRFYECPVGGKPVLKTCGPGTAFQSKTSVCDYEHLVASCWHHWK</sequence>
<dbReference type="GeneID" id="34575892"/>
<comment type="similarity">
    <text evidence="2">Belongs to the NAD(P)-dependent epimerase/dehydratase family. Dihydroflavonol-4-reductase subfamily.</text>
</comment>
<dbReference type="Pfam" id="PF01607">
    <property type="entry name" value="CBM_14"/>
    <property type="match status" value="1"/>
</dbReference>
<dbReference type="PROSITE" id="PS50940">
    <property type="entry name" value="CHIT_BIND_II"/>
    <property type="match status" value="1"/>
</dbReference>
<dbReference type="PANTHER" id="PTHR10366">
    <property type="entry name" value="NAD DEPENDENT EPIMERASE/DEHYDRATASE"/>
    <property type="match status" value="1"/>
</dbReference>
<feature type="domain" description="Chitin-binding type-2" evidence="3">
    <location>
        <begin position="373"/>
        <end position="432"/>
    </location>
</feature>
<dbReference type="EMBL" id="LXJU01000007">
    <property type="protein sequence ID" value="OGE53668.1"/>
    <property type="molecule type" value="Genomic_DNA"/>
</dbReference>
<name>A0A1F5LKD3_PENAI</name>
<dbReference type="Proteomes" id="UP000177622">
    <property type="component" value="Unassembled WGS sequence"/>
</dbReference>
<dbReference type="InterPro" id="IPR050425">
    <property type="entry name" value="NAD(P)_dehydrat-like"/>
</dbReference>
<dbReference type="STRING" id="1835702.A0A1F5LKD3"/>
<keyword evidence="1" id="KW-0560">Oxidoreductase</keyword>
<protein>
    <recommendedName>
        <fullName evidence="3">Chitin-binding type-2 domain-containing protein</fullName>
    </recommendedName>
</protein>
<proteinExistence type="inferred from homology"/>
<organism evidence="4 5">
    <name type="scientific">Penicillium arizonense</name>
    <dbReference type="NCBI Taxonomy" id="1835702"/>
    <lineage>
        <taxon>Eukaryota</taxon>
        <taxon>Fungi</taxon>
        <taxon>Dikarya</taxon>
        <taxon>Ascomycota</taxon>
        <taxon>Pezizomycotina</taxon>
        <taxon>Eurotiomycetes</taxon>
        <taxon>Eurotiomycetidae</taxon>
        <taxon>Eurotiales</taxon>
        <taxon>Aspergillaceae</taxon>
        <taxon>Penicillium</taxon>
    </lineage>
</organism>
<keyword evidence="5" id="KW-1185">Reference proteome</keyword>
<dbReference type="InterPro" id="IPR001509">
    <property type="entry name" value="Epimerase_deHydtase"/>
</dbReference>
<evidence type="ECO:0000256" key="2">
    <source>
        <dbReference type="ARBA" id="ARBA00023445"/>
    </source>
</evidence>
<dbReference type="AlphaFoldDB" id="A0A1F5LKD3"/>
<reference evidence="4 5" key="1">
    <citation type="journal article" date="2016" name="Sci. Rep.">
        <title>Penicillium arizonense, a new, genome sequenced fungal species, reveals a high chemical diversity in secreted metabolites.</title>
        <authorList>
            <person name="Grijseels S."/>
            <person name="Nielsen J.C."/>
            <person name="Randelovic M."/>
            <person name="Nielsen J."/>
            <person name="Nielsen K.F."/>
            <person name="Workman M."/>
            <person name="Frisvad J.C."/>
        </authorList>
    </citation>
    <scope>NUCLEOTIDE SEQUENCE [LARGE SCALE GENOMIC DNA]</scope>
    <source>
        <strain evidence="4 5">CBS 141311</strain>
    </source>
</reference>
<dbReference type="InterPro" id="IPR036291">
    <property type="entry name" value="NAD(P)-bd_dom_sf"/>
</dbReference>
<comment type="caution">
    <text evidence="4">The sequence shown here is derived from an EMBL/GenBank/DDBJ whole genome shotgun (WGS) entry which is preliminary data.</text>
</comment>
<dbReference type="SMART" id="SM00494">
    <property type="entry name" value="ChtBD2"/>
    <property type="match status" value="1"/>
</dbReference>
<dbReference type="Pfam" id="PF01370">
    <property type="entry name" value="Epimerase"/>
    <property type="match status" value="1"/>
</dbReference>
<dbReference type="GO" id="GO:0008061">
    <property type="term" value="F:chitin binding"/>
    <property type="evidence" value="ECO:0007669"/>
    <property type="project" value="InterPro"/>
</dbReference>
<evidence type="ECO:0000313" key="5">
    <source>
        <dbReference type="Proteomes" id="UP000177622"/>
    </source>
</evidence>
<dbReference type="RefSeq" id="XP_022489106.1">
    <property type="nucleotide sequence ID" value="XM_022631158.1"/>
</dbReference>
<dbReference type="InterPro" id="IPR036508">
    <property type="entry name" value="Chitin-bd_dom_sf"/>
</dbReference>
<evidence type="ECO:0000256" key="1">
    <source>
        <dbReference type="ARBA" id="ARBA00023002"/>
    </source>
</evidence>
<dbReference type="GO" id="GO:0005576">
    <property type="term" value="C:extracellular region"/>
    <property type="evidence" value="ECO:0007669"/>
    <property type="project" value="InterPro"/>
</dbReference>
<gene>
    <name evidence="4" type="ORF">PENARI_c007G10171</name>
</gene>
<dbReference type="Gene3D" id="2.170.140.10">
    <property type="entry name" value="Chitin binding domain"/>
    <property type="match status" value="1"/>
</dbReference>
<dbReference type="OrthoDB" id="2735536at2759"/>
<evidence type="ECO:0000259" key="3">
    <source>
        <dbReference type="PROSITE" id="PS50940"/>
    </source>
</evidence>
<dbReference type="PANTHER" id="PTHR10366:SF564">
    <property type="entry name" value="STEROL-4-ALPHA-CARBOXYLATE 3-DEHYDROGENASE, DECARBOXYLATING"/>
    <property type="match status" value="1"/>
</dbReference>
<dbReference type="GO" id="GO:0016616">
    <property type="term" value="F:oxidoreductase activity, acting on the CH-OH group of donors, NAD or NADP as acceptor"/>
    <property type="evidence" value="ECO:0007669"/>
    <property type="project" value="TreeGrafter"/>
</dbReference>
<accession>A0A1F5LKD3</accession>
<dbReference type="SUPFAM" id="SSF51735">
    <property type="entry name" value="NAD(P)-binding Rossmann-fold domains"/>
    <property type="match status" value="1"/>
</dbReference>